<keyword evidence="4 7" id="KW-0720">Serine protease</keyword>
<sequence>MPVGLPKIAFPIPITDDDEEPESNGLYRRRVLILGGEITSELANLMTGALIYFSLVDSSKKFKFFINSLGGSVIDGTAIHDTIYTLAAPVDTIVIGIAASMASFVLNAGTSRIAFPYARVMMHQPSTPYLDEKNVDIFMEVTEIKKMYDNIIDSFSKRALKPHAQIKADMERDFSMSAIEAQKYGLIDLIGGEDLFKFP</sequence>
<dbReference type="Pfam" id="PF00574">
    <property type="entry name" value="CLP_protease"/>
    <property type="match status" value="1"/>
</dbReference>
<dbReference type="AlphaFoldDB" id="A0A2P1G962"/>
<keyword evidence="3 7" id="KW-0378">Hydrolase</keyword>
<dbReference type="InterPro" id="IPR029045">
    <property type="entry name" value="ClpP/crotonase-like_dom_sf"/>
</dbReference>
<dbReference type="GO" id="GO:0006515">
    <property type="term" value="P:protein quality control for misfolded or incompletely synthesized proteins"/>
    <property type="evidence" value="ECO:0007669"/>
    <property type="project" value="TreeGrafter"/>
</dbReference>
<dbReference type="InterPro" id="IPR023562">
    <property type="entry name" value="ClpP/TepA"/>
</dbReference>
<evidence type="ECO:0000313" key="9">
    <source>
        <dbReference type="EMBL" id="AVM81491.1"/>
    </source>
</evidence>
<dbReference type="GO" id="GO:0004252">
    <property type="term" value="F:serine-type endopeptidase activity"/>
    <property type="evidence" value="ECO:0007669"/>
    <property type="project" value="UniProtKB-EC"/>
</dbReference>
<geneLocation type="chloroplast" evidence="9"/>
<dbReference type="GO" id="GO:0009368">
    <property type="term" value="C:endopeptidase Clp complex"/>
    <property type="evidence" value="ECO:0007669"/>
    <property type="project" value="TreeGrafter"/>
</dbReference>
<keyword evidence="9" id="KW-0934">Plastid</keyword>
<keyword evidence="9" id="KW-0150">Chloroplast</keyword>
<dbReference type="GO" id="GO:0009532">
    <property type="term" value="C:plastid stroma"/>
    <property type="evidence" value="ECO:0007669"/>
    <property type="project" value="UniProtKB-ARBA"/>
</dbReference>
<name>A0A2P1G962_9LAMI</name>
<evidence type="ECO:0000256" key="5">
    <source>
        <dbReference type="PROSITE-ProRule" id="PRU10085"/>
    </source>
</evidence>
<dbReference type="InterPro" id="IPR018215">
    <property type="entry name" value="ClpP_Ser_AS"/>
</dbReference>
<dbReference type="PANTHER" id="PTHR10381:SF73">
    <property type="entry name" value="ATP-DEPENDENT CLP PROTEASE PROTEOLYTIC SUBUNIT"/>
    <property type="match status" value="1"/>
</dbReference>
<dbReference type="EC" id="3.4.21.92" evidence="7"/>
<dbReference type="PROSITE" id="PS00382">
    <property type="entry name" value="CLP_PROTEASE_HIS"/>
    <property type="match status" value="1"/>
</dbReference>
<proteinExistence type="inferred from homology"/>
<dbReference type="EMBL" id="MG831861">
    <property type="protein sequence ID" value="AVM81491.1"/>
    <property type="molecule type" value="Genomic_DNA"/>
</dbReference>
<dbReference type="PRINTS" id="PR00127">
    <property type="entry name" value="CLPPROTEASEP"/>
</dbReference>
<evidence type="ECO:0000256" key="2">
    <source>
        <dbReference type="ARBA" id="ARBA00022670"/>
    </source>
</evidence>
<evidence type="ECO:0000256" key="7">
    <source>
        <dbReference type="RuleBase" id="RU000549"/>
    </source>
</evidence>
<dbReference type="SUPFAM" id="SSF52096">
    <property type="entry name" value="ClpP/crotonase"/>
    <property type="match status" value="1"/>
</dbReference>
<dbReference type="GO" id="GO:0051117">
    <property type="term" value="F:ATPase binding"/>
    <property type="evidence" value="ECO:0007669"/>
    <property type="project" value="TreeGrafter"/>
</dbReference>
<accession>A0A2P1G962</accession>
<feature type="active site" evidence="6">
    <location>
        <position position="123"/>
    </location>
</feature>
<evidence type="ECO:0000256" key="6">
    <source>
        <dbReference type="PROSITE-ProRule" id="PRU10086"/>
    </source>
</evidence>
<keyword evidence="2 7" id="KW-0645">Protease</keyword>
<dbReference type="Gene3D" id="3.90.226.10">
    <property type="entry name" value="2-enoyl-CoA Hydratase, Chain A, domain 1"/>
    <property type="match status" value="1"/>
</dbReference>
<dbReference type="PROSITE" id="PS00381">
    <property type="entry name" value="CLP_PROTEASE_SER"/>
    <property type="match status" value="1"/>
</dbReference>
<dbReference type="PANTHER" id="PTHR10381">
    <property type="entry name" value="ATP-DEPENDENT CLP PROTEASE PROTEOLYTIC SUBUNIT"/>
    <property type="match status" value="1"/>
</dbReference>
<evidence type="ECO:0000256" key="4">
    <source>
        <dbReference type="ARBA" id="ARBA00022825"/>
    </source>
</evidence>
<evidence type="ECO:0000256" key="1">
    <source>
        <dbReference type="ARBA" id="ARBA00007039"/>
    </source>
</evidence>
<organism evidence="9">
    <name type="scientific">Adenocalymma marginatum</name>
    <dbReference type="NCBI Taxonomy" id="1676596"/>
    <lineage>
        <taxon>Eukaryota</taxon>
        <taxon>Viridiplantae</taxon>
        <taxon>Streptophyta</taxon>
        <taxon>Embryophyta</taxon>
        <taxon>Tracheophyta</taxon>
        <taxon>Spermatophyta</taxon>
        <taxon>Magnoliopsida</taxon>
        <taxon>eudicotyledons</taxon>
        <taxon>Gunneridae</taxon>
        <taxon>Pentapetalae</taxon>
        <taxon>asterids</taxon>
        <taxon>lamiids</taxon>
        <taxon>Lamiales</taxon>
        <taxon>Bignoniaceae</taxon>
        <taxon>Bignonieae</taxon>
        <taxon>Adenocalymma</taxon>
    </lineage>
</organism>
<dbReference type="GO" id="GO:0004176">
    <property type="term" value="F:ATP-dependent peptidase activity"/>
    <property type="evidence" value="ECO:0007669"/>
    <property type="project" value="InterPro"/>
</dbReference>
<comment type="similarity">
    <text evidence="1 8">Belongs to the peptidase S14 family.</text>
</comment>
<dbReference type="CDD" id="cd07017">
    <property type="entry name" value="S14_ClpP_2"/>
    <property type="match status" value="1"/>
</dbReference>
<evidence type="ECO:0000256" key="8">
    <source>
        <dbReference type="RuleBase" id="RU003567"/>
    </source>
</evidence>
<dbReference type="GeneID" id="37277192"/>
<reference evidence="9" key="1">
    <citation type="journal article" date="2018" name="Mol. Phylogenet. Evol.">
        <title>Combining high-throughput sequencing and targeted loci data to infer the phylogeny of the "Adenocalymma-Neojobertia" clade (Bignonieae, Bignoniaceae).</title>
        <authorList>
            <person name="Fonseca L.H.M."/>
            <person name="Lohmann L.G."/>
        </authorList>
    </citation>
    <scope>NUCLEOTIDE SEQUENCE</scope>
</reference>
<feature type="active site" evidence="5">
    <location>
        <position position="100"/>
    </location>
</feature>
<dbReference type="InterPro" id="IPR001907">
    <property type="entry name" value="ClpP"/>
</dbReference>
<dbReference type="RefSeq" id="YP_009476986.1">
    <property type="nucleotide sequence ID" value="NC_037457.1"/>
</dbReference>
<gene>
    <name evidence="9" type="primary">clpP</name>
</gene>
<evidence type="ECO:0000256" key="3">
    <source>
        <dbReference type="ARBA" id="ARBA00022801"/>
    </source>
</evidence>
<dbReference type="InterPro" id="IPR033135">
    <property type="entry name" value="ClpP_His_AS"/>
</dbReference>
<protein>
    <recommendedName>
        <fullName evidence="8">ATP-dependent Clp protease proteolytic subunit</fullName>
        <ecNumber evidence="7">3.4.21.92</ecNumber>
    </recommendedName>
</protein>